<comment type="similarity">
    <text evidence="2">Belongs to the CDC73 family.</text>
</comment>
<reference evidence="8 9" key="1">
    <citation type="journal article" date="2019" name="Genome Biol. Evol.">
        <title>Nanopore Sequencing Significantly Improves Genome Assembly of the Protozoan Parasite Trypanosoma cruzi.</title>
        <authorList>
            <person name="Diaz-Viraque F."/>
            <person name="Pita S."/>
            <person name="Greif G."/>
            <person name="de Souza R.C.M."/>
            <person name="Iraola G."/>
            <person name="Robello C."/>
        </authorList>
    </citation>
    <scope>NUCLEOTIDE SEQUENCE [LARGE SCALE GENOMIC DNA]</scope>
    <source>
        <strain evidence="8 9">Berenice</strain>
    </source>
</reference>
<evidence type="ECO:0000256" key="4">
    <source>
        <dbReference type="ARBA" id="ARBA00023242"/>
    </source>
</evidence>
<keyword evidence="6" id="KW-0472">Membrane</keyword>
<dbReference type="GO" id="GO:0006368">
    <property type="term" value="P:transcription elongation by RNA polymerase II"/>
    <property type="evidence" value="ECO:0007669"/>
    <property type="project" value="InterPro"/>
</dbReference>
<dbReference type="AlphaFoldDB" id="A0A7J6XWW6"/>
<dbReference type="GO" id="GO:0016593">
    <property type="term" value="C:Cdc73/Paf1 complex"/>
    <property type="evidence" value="ECO:0007669"/>
    <property type="project" value="InterPro"/>
</dbReference>
<dbReference type="EMBL" id="JABDHM010000095">
    <property type="protein sequence ID" value="KAF5218490.1"/>
    <property type="molecule type" value="Genomic_DNA"/>
</dbReference>
<dbReference type="InterPro" id="IPR031336">
    <property type="entry name" value="CDC73_C"/>
</dbReference>
<feature type="domain" description="Cell division control protein 73 C-terminal" evidence="7">
    <location>
        <begin position="267"/>
        <end position="434"/>
    </location>
</feature>
<organism evidence="8 9">
    <name type="scientific">Trypanosoma cruzi</name>
    <dbReference type="NCBI Taxonomy" id="5693"/>
    <lineage>
        <taxon>Eukaryota</taxon>
        <taxon>Discoba</taxon>
        <taxon>Euglenozoa</taxon>
        <taxon>Kinetoplastea</taxon>
        <taxon>Metakinetoplastina</taxon>
        <taxon>Trypanosomatida</taxon>
        <taxon>Trypanosomatidae</taxon>
        <taxon>Trypanosoma</taxon>
        <taxon>Schizotrypanum</taxon>
    </lineage>
</organism>
<proteinExistence type="inferred from homology"/>
<dbReference type="PANTHER" id="PTHR12466:SF8">
    <property type="entry name" value="PARAFIBROMIN"/>
    <property type="match status" value="1"/>
</dbReference>
<accession>A0A7J6XWW6</accession>
<evidence type="ECO:0000256" key="1">
    <source>
        <dbReference type="ARBA" id="ARBA00004123"/>
    </source>
</evidence>
<keyword evidence="6" id="KW-1133">Transmembrane helix</keyword>
<dbReference type="Proteomes" id="UP000583944">
    <property type="component" value="Unassembled WGS sequence"/>
</dbReference>
<feature type="transmembrane region" description="Helical" evidence="6">
    <location>
        <begin position="21"/>
        <end position="46"/>
    </location>
</feature>
<evidence type="ECO:0000313" key="8">
    <source>
        <dbReference type="EMBL" id="KAF5218490.1"/>
    </source>
</evidence>
<evidence type="ECO:0000256" key="2">
    <source>
        <dbReference type="ARBA" id="ARBA00010427"/>
    </source>
</evidence>
<evidence type="ECO:0000313" key="9">
    <source>
        <dbReference type="Proteomes" id="UP000583944"/>
    </source>
</evidence>
<dbReference type="InterPro" id="IPR038103">
    <property type="entry name" value="CDC73_C_sf"/>
</dbReference>
<feature type="transmembrane region" description="Helical" evidence="6">
    <location>
        <begin position="52"/>
        <end position="70"/>
    </location>
</feature>
<dbReference type="PANTHER" id="PTHR12466">
    <property type="entry name" value="CDC73 DOMAIN PROTEIN"/>
    <property type="match status" value="1"/>
</dbReference>
<dbReference type="VEuPathDB" id="TriTrypDB:BCY84_11779"/>
<comment type="subcellular location">
    <subcellularLocation>
        <location evidence="1">Nucleus</location>
    </subcellularLocation>
</comment>
<feature type="region of interest" description="Disordered" evidence="5">
    <location>
        <begin position="155"/>
        <end position="197"/>
    </location>
</feature>
<dbReference type="Pfam" id="PF05179">
    <property type="entry name" value="CDC73_C"/>
    <property type="match status" value="1"/>
</dbReference>
<evidence type="ECO:0000256" key="6">
    <source>
        <dbReference type="SAM" id="Phobius"/>
    </source>
</evidence>
<sequence>MNVPSKGPIFPANLSFLSHSLCLFVLLLFCVHIYFSVSLICLKFYYLNCTAFLYYYYLLLLLFFCQFMSLREQWCHLVEEVAGINSTDPLPREYTPVEYLPGGRVISEAVLQHIRAAAAEFDAESRALFHPQMTPEEGYHAAPAVAWQGTFSSSLVKPNGNTTNNNNNSSDDDEKNNSHNNSGDSGKRPRTSSSEGPNFFEAYRRHVTAAAATDVKGGSRETLFSAAITAAAGSSASRSLGSASRLASGFLLPEYYSQKHRQPDFIPTILVPASVSSLLQLFNIRDFLERGVYIDPPTLFVDEETGAVNVQESKPDTVIVSPGSFLDTEKYTVAYKMFRVVDDPQQVKNWQHVCACIVDGNEWQFRGWFPNEPAPVPVSELFQRLCGFLPYLEEEKLPKALQQWHVKPLPLTRRVVKSHAHILQASVFWERLYTFLETHPFFKLFTVPLD</sequence>
<dbReference type="InterPro" id="IPR007852">
    <property type="entry name" value="Cdc73/Parafibromin"/>
</dbReference>
<keyword evidence="4" id="KW-0539">Nucleus</keyword>
<feature type="compositionally biased region" description="Low complexity" evidence="5">
    <location>
        <begin position="159"/>
        <end position="169"/>
    </location>
</feature>
<gene>
    <name evidence="8" type="ORF">ECC02_008600</name>
</gene>
<dbReference type="Gene3D" id="3.40.50.11990">
    <property type="entry name" value="RNA polymerase II accessory factor, Cdc73 C-terminal domain"/>
    <property type="match status" value="1"/>
</dbReference>
<keyword evidence="3" id="KW-0804">Transcription</keyword>
<keyword evidence="6" id="KW-0812">Transmembrane</keyword>
<dbReference type="GO" id="GO:0032968">
    <property type="term" value="P:positive regulation of transcription elongation by RNA polymerase II"/>
    <property type="evidence" value="ECO:0007669"/>
    <property type="project" value="TreeGrafter"/>
</dbReference>
<protein>
    <recommendedName>
        <fullName evidence="7">Cell division control protein 73 C-terminal domain-containing protein</fullName>
    </recommendedName>
</protein>
<evidence type="ECO:0000256" key="5">
    <source>
        <dbReference type="SAM" id="MobiDB-lite"/>
    </source>
</evidence>
<dbReference type="GO" id="GO:0000993">
    <property type="term" value="F:RNA polymerase II complex binding"/>
    <property type="evidence" value="ECO:0007669"/>
    <property type="project" value="TreeGrafter"/>
</dbReference>
<name>A0A7J6XWW6_TRYCR</name>
<evidence type="ECO:0000259" key="7">
    <source>
        <dbReference type="Pfam" id="PF05179"/>
    </source>
</evidence>
<comment type="caution">
    <text evidence="8">The sequence shown here is derived from an EMBL/GenBank/DDBJ whole genome shotgun (WGS) entry which is preliminary data.</text>
</comment>
<dbReference type="VEuPathDB" id="TriTrypDB:ECC02_008600"/>
<evidence type="ECO:0000256" key="3">
    <source>
        <dbReference type="ARBA" id="ARBA00023163"/>
    </source>
</evidence>